<proteinExistence type="predicted"/>
<dbReference type="Proteomes" id="UP000035017">
    <property type="component" value="Unassembled WGS sequence"/>
</dbReference>
<evidence type="ECO:0000313" key="2">
    <source>
        <dbReference type="Proteomes" id="UP000035017"/>
    </source>
</evidence>
<evidence type="ECO:0000313" key="1">
    <source>
        <dbReference type="EMBL" id="KIQ04202.1"/>
    </source>
</evidence>
<reference evidence="1 2" key="1">
    <citation type="submission" date="2014-12" db="EMBL/GenBank/DDBJ databases">
        <title>16Stimator: statistical estimation of ribosomal gene copy numbers from draft genome assemblies.</title>
        <authorList>
            <person name="Perisin M.A."/>
            <person name="Vetter M."/>
            <person name="Gilbert J.A."/>
            <person name="Bergelson J."/>
        </authorList>
    </citation>
    <scope>NUCLEOTIDE SEQUENCE [LARGE SCALE GENOMIC DNA]</scope>
    <source>
        <strain evidence="1 2">MEJ076</strain>
    </source>
</reference>
<dbReference type="AlphaFoldDB" id="A0A0D0L0A7"/>
<sequence length="202" mass="22353">MARHIAIVGNGSFARSDADAIDRCDLVIRFNDCRSVGDGGSRTDVVAVCNTGRPASAMIGQSAWREKAAIGLATGIWCVRDCEKFAELKPRLAVHYPELDDFCDDYTSEFAQFATEFAKTLTVIPRRYHDQIDEELEARLIRNYVVPSSGLIAISYVLGELAVDDDIVLLAGFNHEGWSGHPFAAERDLVEGYIVKGQLRRL</sequence>
<dbReference type="EMBL" id="JXQV01000005">
    <property type="protein sequence ID" value="KIQ04202.1"/>
    <property type="molecule type" value="Genomic_DNA"/>
</dbReference>
<dbReference type="InterPro" id="IPR038578">
    <property type="entry name" value="GT29-like_sf"/>
</dbReference>
<accession>A0A0D0L0A7</accession>
<organism evidence="1 2">
    <name type="scientific">Agrobacterium tumefaciens</name>
    <dbReference type="NCBI Taxonomy" id="358"/>
    <lineage>
        <taxon>Bacteria</taxon>
        <taxon>Pseudomonadati</taxon>
        <taxon>Pseudomonadota</taxon>
        <taxon>Alphaproteobacteria</taxon>
        <taxon>Hyphomicrobiales</taxon>
        <taxon>Rhizobiaceae</taxon>
        <taxon>Rhizobium/Agrobacterium group</taxon>
        <taxon>Agrobacterium</taxon>
        <taxon>Agrobacterium tumefaciens complex</taxon>
    </lineage>
</organism>
<dbReference type="Gene3D" id="3.90.1480.20">
    <property type="entry name" value="Glycosyl transferase family 29"/>
    <property type="match status" value="1"/>
</dbReference>
<name>A0A0D0L0A7_AGRTU</name>
<comment type="caution">
    <text evidence="1">The sequence shown here is derived from an EMBL/GenBank/DDBJ whole genome shotgun (WGS) entry which is preliminary data.</text>
</comment>
<dbReference type="OrthoDB" id="8451561at2"/>
<gene>
    <name evidence="1" type="ORF">RU07_06120</name>
</gene>
<protein>
    <submittedName>
        <fullName evidence="1">Urease operon accessory protein</fullName>
    </submittedName>
</protein>